<evidence type="ECO:0000313" key="4">
    <source>
        <dbReference type="Proteomes" id="UP000029981"/>
    </source>
</evidence>
<dbReference type="STRING" id="3659.A0A0A0K6N4"/>
<dbReference type="Proteomes" id="UP000029981">
    <property type="component" value="Chromosome 7"/>
</dbReference>
<reference evidence="3 4" key="4">
    <citation type="journal article" date="2011" name="BMC Genomics">
        <title>RNA-Seq improves annotation of protein-coding genes in the cucumber genome.</title>
        <authorList>
            <person name="Li Z."/>
            <person name="Zhang Z."/>
            <person name="Yan P."/>
            <person name="Huang S."/>
            <person name="Fei Z."/>
            <person name="Lin K."/>
        </authorList>
    </citation>
    <scope>NUCLEOTIDE SEQUENCE [LARGE SCALE GENOMIC DNA]</scope>
    <source>
        <strain evidence="4">cv. 9930</strain>
    </source>
</reference>
<organism evidence="3 4">
    <name type="scientific">Cucumis sativus</name>
    <name type="common">Cucumber</name>
    <dbReference type="NCBI Taxonomy" id="3659"/>
    <lineage>
        <taxon>Eukaryota</taxon>
        <taxon>Viridiplantae</taxon>
        <taxon>Streptophyta</taxon>
        <taxon>Embryophyta</taxon>
        <taxon>Tracheophyta</taxon>
        <taxon>Spermatophyta</taxon>
        <taxon>Magnoliopsida</taxon>
        <taxon>eudicotyledons</taxon>
        <taxon>Gunneridae</taxon>
        <taxon>Pentapetalae</taxon>
        <taxon>rosids</taxon>
        <taxon>fabids</taxon>
        <taxon>Cucurbitales</taxon>
        <taxon>Cucurbitaceae</taxon>
        <taxon>Benincaseae</taxon>
        <taxon>Cucumis</taxon>
    </lineage>
</organism>
<proteinExistence type="predicted"/>
<gene>
    <name evidence="3" type="ORF">Csa_7G074850</name>
</gene>
<dbReference type="EMBL" id="CM002928">
    <property type="protein sequence ID" value="KGN43952.1"/>
    <property type="molecule type" value="Genomic_DNA"/>
</dbReference>
<name>A0A0A0K6N4_CUCSA</name>
<sequence>MSTPIDQLQPPPPLHSSHASVGPLIAVLAVISILGVIAGMIGRLCSGRPVFGYGAHYDLEDWVEKKCASCLDGSLDPPPPPPHLRHPPPLDSVPVAEPLGGPPPEIKQSAHADADAKGENLQSAAPGTGGES</sequence>
<dbReference type="AlphaFoldDB" id="A0A0A0K6N4"/>
<keyword evidence="2" id="KW-0812">Transmembrane</keyword>
<dbReference type="OMA" id="YDLEGWV"/>
<reference evidence="3 4" key="2">
    <citation type="journal article" date="2009" name="PLoS ONE">
        <title>An integrated genetic and cytogenetic map of the cucumber genome.</title>
        <authorList>
            <person name="Ren Y."/>
            <person name="Zhang Z."/>
            <person name="Liu J."/>
            <person name="Staub J.E."/>
            <person name="Han Y."/>
            <person name="Cheng Z."/>
            <person name="Li X."/>
            <person name="Lu J."/>
            <person name="Miao H."/>
            <person name="Kang H."/>
            <person name="Xie B."/>
            <person name="Gu X."/>
            <person name="Wang X."/>
            <person name="Du Y."/>
            <person name="Jin W."/>
            <person name="Huang S."/>
        </authorList>
    </citation>
    <scope>NUCLEOTIDE SEQUENCE [LARGE SCALE GENOMIC DNA]</scope>
    <source>
        <strain evidence="4">cv. 9930</strain>
    </source>
</reference>
<dbReference type="Gramene" id="KGN43952">
    <property type="protein sequence ID" value="KGN43952"/>
    <property type="gene ID" value="Csa_7G074850"/>
</dbReference>
<reference evidence="3 4" key="3">
    <citation type="journal article" date="2010" name="BMC Genomics">
        <title>Transcriptome sequencing and comparative analysis of cucumber flowers with different sex types.</title>
        <authorList>
            <person name="Guo S."/>
            <person name="Zheng Y."/>
            <person name="Joung J.G."/>
            <person name="Liu S."/>
            <person name="Zhang Z."/>
            <person name="Crasta O.R."/>
            <person name="Sobral B.W."/>
            <person name="Xu Y."/>
            <person name="Huang S."/>
            <person name="Fei Z."/>
        </authorList>
    </citation>
    <scope>NUCLEOTIDE SEQUENCE [LARGE SCALE GENOMIC DNA]</scope>
    <source>
        <strain evidence="4">cv. 9930</strain>
    </source>
</reference>
<accession>A0A0A0K6N4</accession>
<feature type="transmembrane region" description="Helical" evidence="2">
    <location>
        <begin position="20"/>
        <end position="41"/>
    </location>
</feature>
<feature type="compositionally biased region" description="Pro residues" evidence="1">
    <location>
        <begin position="76"/>
        <end position="91"/>
    </location>
</feature>
<keyword evidence="2" id="KW-0472">Membrane</keyword>
<evidence type="ECO:0000256" key="1">
    <source>
        <dbReference type="SAM" id="MobiDB-lite"/>
    </source>
</evidence>
<evidence type="ECO:0000256" key="2">
    <source>
        <dbReference type="SAM" id="Phobius"/>
    </source>
</evidence>
<evidence type="ECO:0000313" key="3">
    <source>
        <dbReference type="EMBL" id="KGN43952.1"/>
    </source>
</evidence>
<reference evidence="3 4" key="1">
    <citation type="journal article" date="2009" name="Nat. Genet.">
        <title>The genome of the cucumber, Cucumis sativus L.</title>
        <authorList>
            <person name="Huang S."/>
            <person name="Li R."/>
            <person name="Zhang Z."/>
            <person name="Li L."/>
            <person name="Gu X."/>
            <person name="Fan W."/>
            <person name="Lucas W.J."/>
            <person name="Wang X."/>
            <person name="Xie B."/>
            <person name="Ni P."/>
            <person name="Ren Y."/>
            <person name="Zhu H."/>
            <person name="Li J."/>
            <person name="Lin K."/>
            <person name="Jin W."/>
            <person name="Fei Z."/>
            <person name="Li G."/>
            <person name="Staub J."/>
            <person name="Kilian A."/>
            <person name="van der Vossen E.A."/>
            <person name="Wu Y."/>
            <person name="Guo J."/>
            <person name="He J."/>
            <person name="Jia Z."/>
            <person name="Ren Y."/>
            <person name="Tian G."/>
            <person name="Lu Y."/>
            <person name="Ruan J."/>
            <person name="Qian W."/>
            <person name="Wang M."/>
            <person name="Huang Q."/>
            <person name="Li B."/>
            <person name="Xuan Z."/>
            <person name="Cao J."/>
            <person name="Asan"/>
            <person name="Wu Z."/>
            <person name="Zhang J."/>
            <person name="Cai Q."/>
            <person name="Bai Y."/>
            <person name="Zhao B."/>
            <person name="Han Y."/>
            <person name="Li Y."/>
            <person name="Li X."/>
            <person name="Wang S."/>
            <person name="Shi Q."/>
            <person name="Liu S."/>
            <person name="Cho W.K."/>
            <person name="Kim J.Y."/>
            <person name="Xu Y."/>
            <person name="Heller-Uszynska K."/>
            <person name="Miao H."/>
            <person name="Cheng Z."/>
            <person name="Zhang S."/>
            <person name="Wu J."/>
            <person name="Yang Y."/>
            <person name="Kang H."/>
            <person name="Li M."/>
            <person name="Liang H."/>
            <person name="Ren X."/>
            <person name="Shi Z."/>
            <person name="Wen M."/>
            <person name="Jian M."/>
            <person name="Yang H."/>
            <person name="Zhang G."/>
            <person name="Yang Z."/>
            <person name="Chen R."/>
            <person name="Liu S."/>
            <person name="Li J."/>
            <person name="Ma L."/>
            <person name="Liu H."/>
            <person name="Zhou Y."/>
            <person name="Zhao J."/>
            <person name="Fang X."/>
            <person name="Li G."/>
            <person name="Fang L."/>
            <person name="Li Y."/>
            <person name="Liu D."/>
            <person name="Zheng H."/>
            <person name="Zhang Y."/>
            <person name="Qin N."/>
            <person name="Li Z."/>
            <person name="Yang G."/>
            <person name="Yang S."/>
            <person name="Bolund L."/>
            <person name="Kristiansen K."/>
            <person name="Zheng H."/>
            <person name="Li S."/>
            <person name="Zhang X."/>
            <person name="Yang H."/>
            <person name="Wang J."/>
            <person name="Sun R."/>
            <person name="Zhang B."/>
            <person name="Jiang S."/>
            <person name="Wang J."/>
            <person name="Du Y."/>
            <person name="Li S."/>
        </authorList>
    </citation>
    <scope>NUCLEOTIDE SEQUENCE [LARGE SCALE GENOMIC DNA]</scope>
    <source>
        <strain evidence="4">cv. 9930</strain>
    </source>
</reference>
<feature type="compositionally biased region" description="Basic and acidic residues" evidence="1">
    <location>
        <begin position="108"/>
        <end position="118"/>
    </location>
</feature>
<keyword evidence="4" id="KW-1185">Reference proteome</keyword>
<feature type="region of interest" description="Disordered" evidence="1">
    <location>
        <begin position="72"/>
        <end position="132"/>
    </location>
</feature>
<protein>
    <submittedName>
        <fullName evidence="3">Uncharacterized protein</fullName>
    </submittedName>
</protein>
<keyword evidence="2" id="KW-1133">Transmembrane helix</keyword>
<dbReference type="PANTHER" id="PTHR33429">
    <property type="entry name" value="OS02G0708000 PROTEIN-RELATED"/>
    <property type="match status" value="1"/>
</dbReference>
<dbReference type="PANTHER" id="PTHR33429:SF2">
    <property type="entry name" value="OS01G0888850 PROTEIN"/>
    <property type="match status" value="1"/>
</dbReference>